<evidence type="ECO:0000313" key="5">
    <source>
        <dbReference type="Proteomes" id="UP000006039"/>
    </source>
</evidence>
<organism evidence="3">
    <name type="scientific">Gaeumannomyces tritici (strain R3-111a-1)</name>
    <name type="common">Wheat and barley take-all root rot fungus</name>
    <name type="synonym">Gaeumannomyces graminis var. tritici</name>
    <dbReference type="NCBI Taxonomy" id="644352"/>
    <lineage>
        <taxon>Eukaryota</taxon>
        <taxon>Fungi</taxon>
        <taxon>Dikarya</taxon>
        <taxon>Ascomycota</taxon>
        <taxon>Pezizomycotina</taxon>
        <taxon>Sordariomycetes</taxon>
        <taxon>Sordariomycetidae</taxon>
        <taxon>Magnaporthales</taxon>
        <taxon>Magnaporthaceae</taxon>
        <taxon>Gaeumannomyces</taxon>
    </lineage>
</organism>
<keyword evidence="2" id="KW-1133">Transmembrane helix</keyword>
<name>J3P755_GAET3</name>
<keyword evidence="5" id="KW-1185">Reference proteome</keyword>
<feature type="compositionally biased region" description="Pro residues" evidence="1">
    <location>
        <begin position="143"/>
        <end position="153"/>
    </location>
</feature>
<dbReference type="EnsemblFungi" id="EJT72486">
    <property type="protein sequence ID" value="EJT72486"/>
    <property type="gene ID" value="GGTG_09352"/>
</dbReference>
<evidence type="ECO:0000256" key="1">
    <source>
        <dbReference type="SAM" id="MobiDB-lite"/>
    </source>
</evidence>
<keyword evidence="2" id="KW-0812">Transmembrane</keyword>
<reference evidence="3" key="2">
    <citation type="submission" date="2010-07" db="EMBL/GenBank/DDBJ databases">
        <authorList>
            <consortium name="The Broad Institute Genome Sequencing Platform"/>
            <consortium name="Broad Institute Genome Sequencing Center for Infectious Disease"/>
            <person name="Ma L.-J."/>
            <person name="Dead R."/>
            <person name="Young S."/>
            <person name="Zeng Q."/>
            <person name="Koehrsen M."/>
            <person name="Alvarado L."/>
            <person name="Berlin A."/>
            <person name="Chapman S.B."/>
            <person name="Chen Z."/>
            <person name="Freedman E."/>
            <person name="Gellesch M."/>
            <person name="Goldberg J."/>
            <person name="Griggs A."/>
            <person name="Gujja S."/>
            <person name="Heilman E.R."/>
            <person name="Heiman D."/>
            <person name="Hepburn T."/>
            <person name="Howarth C."/>
            <person name="Jen D."/>
            <person name="Larson L."/>
            <person name="Mehta T."/>
            <person name="Neiman D."/>
            <person name="Pearson M."/>
            <person name="Roberts A."/>
            <person name="Saif S."/>
            <person name="Shea T."/>
            <person name="Shenoy N."/>
            <person name="Sisk P."/>
            <person name="Stolte C."/>
            <person name="Sykes S."/>
            <person name="Walk T."/>
            <person name="White J."/>
            <person name="Yandava C."/>
            <person name="Haas B."/>
            <person name="Nusbaum C."/>
            <person name="Birren B."/>
        </authorList>
    </citation>
    <scope>NUCLEOTIDE SEQUENCE</scope>
    <source>
        <strain evidence="3">R3-111a-1</strain>
    </source>
</reference>
<dbReference type="VEuPathDB" id="FungiDB:GGTG_09352"/>
<evidence type="ECO:0000313" key="3">
    <source>
        <dbReference type="EMBL" id="EJT72486.1"/>
    </source>
</evidence>
<reference evidence="5" key="1">
    <citation type="submission" date="2010-07" db="EMBL/GenBank/DDBJ databases">
        <title>The genome sequence of Gaeumannomyces graminis var. tritici strain R3-111a-1.</title>
        <authorList>
            <consortium name="The Broad Institute Genome Sequencing Platform"/>
            <person name="Ma L.-J."/>
            <person name="Dead R."/>
            <person name="Young S."/>
            <person name="Zeng Q."/>
            <person name="Koehrsen M."/>
            <person name="Alvarado L."/>
            <person name="Berlin A."/>
            <person name="Chapman S.B."/>
            <person name="Chen Z."/>
            <person name="Freedman E."/>
            <person name="Gellesch M."/>
            <person name="Goldberg J."/>
            <person name="Griggs A."/>
            <person name="Gujja S."/>
            <person name="Heilman E.R."/>
            <person name="Heiman D."/>
            <person name="Hepburn T."/>
            <person name="Howarth C."/>
            <person name="Jen D."/>
            <person name="Larson L."/>
            <person name="Mehta T."/>
            <person name="Neiman D."/>
            <person name="Pearson M."/>
            <person name="Roberts A."/>
            <person name="Saif S."/>
            <person name="Shea T."/>
            <person name="Shenoy N."/>
            <person name="Sisk P."/>
            <person name="Stolte C."/>
            <person name="Sykes S."/>
            <person name="Walk T."/>
            <person name="White J."/>
            <person name="Yandava C."/>
            <person name="Haas B."/>
            <person name="Nusbaum C."/>
            <person name="Birren B."/>
        </authorList>
    </citation>
    <scope>NUCLEOTIDE SEQUENCE [LARGE SCALE GENOMIC DNA]</scope>
    <source>
        <strain evidence="5">R3-111a-1</strain>
    </source>
</reference>
<feature type="transmembrane region" description="Helical" evidence="2">
    <location>
        <begin position="160"/>
        <end position="187"/>
    </location>
</feature>
<keyword evidence="2" id="KW-0472">Membrane</keyword>
<reference evidence="3" key="3">
    <citation type="submission" date="2010-09" db="EMBL/GenBank/DDBJ databases">
        <title>Annotation of Gaeumannomyces graminis var. tritici R3-111a-1.</title>
        <authorList>
            <consortium name="The Broad Institute Genome Sequencing Platform"/>
            <person name="Ma L.-J."/>
            <person name="Dead R."/>
            <person name="Young S.K."/>
            <person name="Zeng Q."/>
            <person name="Gargeya S."/>
            <person name="Fitzgerald M."/>
            <person name="Haas B."/>
            <person name="Abouelleil A."/>
            <person name="Alvarado L."/>
            <person name="Arachchi H.M."/>
            <person name="Berlin A."/>
            <person name="Brown A."/>
            <person name="Chapman S.B."/>
            <person name="Chen Z."/>
            <person name="Dunbar C."/>
            <person name="Freedman E."/>
            <person name="Gearin G."/>
            <person name="Gellesch M."/>
            <person name="Goldberg J."/>
            <person name="Griggs A."/>
            <person name="Gujja S."/>
            <person name="Heiman D."/>
            <person name="Howarth C."/>
            <person name="Larson L."/>
            <person name="Lui A."/>
            <person name="MacDonald P.J.P."/>
            <person name="Mehta T."/>
            <person name="Montmayeur A."/>
            <person name="Murphy C."/>
            <person name="Neiman D."/>
            <person name="Pearson M."/>
            <person name="Priest M."/>
            <person name="Roberts A."/>
            <person name="Saif S."/>
            <person name="Shea T."/>
            <person name="Shenoy N."/>
            <person name="Sisk P."/>
            <person name="Stolte C."/>
            <person name="Sykes S."/>
            <person name="Yandava C."/>
            <person name="Wortman J."/>
            <person name="Nusbaum C."/>
            <person name="Birren B."/>
        </authorList>
    </citation>
    <scope>NUCLEOTIDE SEQUENCE</scope>
    <source>
        <strain evidence="3">R3-111a-1</strain>
    </source>
</reference>
<evidence type="ECO:0000256" key="2">
    <source>
        <dbReference type="SAM" id="Phobius"/>
    </source>
</evidence>
<dbReference type="HOGENOM" id="CLU_070371_1_0_1"/>
<evidence type="ECO:0000313" key="4">
    <source>
        <dbReference type="EnsemblFungi" id="EJT72486"/>
    </source>
</evidence>
<dbReference type="STRING" id="644352.J3P755"/>
<dbReference type="AlphaFoldDB" id="J3P755"/>
<dbReference type="GeneID" id="20349810"/>
<gene>
    <name evidence="4" type="primary">20349810</name>
    <name evidence="3" type="ORF">GGTG_09352</name>
</gene>
<protein>
    <submittedName>
        <fullName evidence="3 4">Uncharacterized protein</fullName>
    </submittedName>
</protein>
<sequence length="210" mass="21883">MATSFDSWYWLGNSDRDLCPGVGLWKCKAPDACARDPTASKWYCCNAKSDGYQICWRGKTSCSNNGPILQCDIGQKTWCCLEDSMPFLESAYSSLSSAAAATAIALSFDPLSLISLTAAPPTVMVGPGTGRPPRAPSRTQQVPRPPPPAPALPTPRAAGWGGGAIAGIAVGVAAGLALVAVGIFLLWRRGRPGAYAKPGNHPGRPKLGGE</sequence>
<feature type="region of interest" description="Disordered" evidence="1">
    <location>
        <begin position="125"/>
        <end position="156"/>
    </location>
</feature>
<proteinExistence type="predicted"/>
<dbReference type="OrthoDB" id="3945612at2759"/>
<accession>J3P755</accession>
<reference evidence="4" key="5">
    <citation type="submission" date="2018-04" db="UniProtKB">
        <authorList>
            <consortium name="EnsemblFungi"/>
        </authorList>
    </citation>
    <scope>IDENTIFICATION</scope>
    <source>
        <strain evidence="4">R3-111a-1</strain>
    </source>
</reference>
<reference evidence="4" key="4">
    <citation type="journal article" date="2015" name="G3 (Bethesda)">
        <title>Genome sequences of three phytopathogenic species of the Magnaporthaceae family of fungi.</title>
        <authorList>
            <person name="Okagaki L.H."/>
            <person name="Nunes C.C."/>
            <person name="Sailsbery J."/>
            <person name="Clay B."/>
            <person name="Brown D."/>
            <person name="John T."/>
            <person name="Oh Y."/>
            <person name="Young N."/>
            <person name="Fitzgerald M."/>
            <person name="Haas B.J."/>
            <person name="Zeng Q."/>
            <person name="Young S."/>
            <person name="Adiconis X."/>
            <person name="Fan L."/>
            <person name="Levin J.Z."/>
            <person name="Mitchell T.K."/>
            <person name="Okubara P.A."/>
            <person name="Farman M.L."/>
            <person name="Kohn L.M."/>
            <person name="Birren B."/>
            <person name="Ma L.-J."/>
            <person name="Dean R.A."/>
        </authorList>
    </citation>
    <scope>NUCLEOTIDE SEQUENCE</scope>
    <source>
        <strain evidence="4">R3-111a-1</strain>
    </source>
</reference>
<dbReference type="RefSeq" id="XP_009225460.1">
    <property type="nucleotide sequence ID" value="XM_009227196.1"/>
</dbReference>
<dbReference type="Proteomes" id="UP000006039">
    <property type="component" value="Unassembled WGS sequence"/>
</dbReference>
<dbReference type="EMBL" id="GL385399">
    <property type="protein sequence ID" value="EJT72486.1"/>
    <property type="molecule type" value="Genomic_DNA"/>
</dbReference>